<dbReference type="STRING" id="588602.SAMN04487991_0756"/>
<sequence>MLPPPDRPAPGREKLLPNHCPDHHPVNLIKFQAVGRKIAVGRKLPSCAVQNPC</sequence>
<name>A0A1I3KQB2_9RHOB</name>
<protein>
    <submittedName>
        <fullName evidence="1">Uncharacterized protein</fullName>
    </submittedName>
</protein>
<accession>A0A1I3KQB2</accession>
<reference evidence="2" key="1">
    <citation type="submission" date="2016-10" db="EMBL/GenBank/DDBJ databases">
        <authorList>
            <person name="Varghese N."/>
            <person name="Submissions S."/>
        </authorList>
    </citation>
    <scope>NUCLEOTIDE SEQUENCE [LARGE SCALE GENOMIC DNA]</scope>
    <source>
        <strain evidence="2">DSM 26471</strain>
    </source>
</reference>
<keyword evidence="2" id="KW-1185">Reference proteome</keyword>
<evidence type="ECO:0000313" key="1">
    <source>
        <dbReference type="EMBL" id="SFI74305.1"/>
    </source>
</evidence>
<proteinExistence type="predicted"/>
<evidence type="ECO:0000313" key="2">
    <source>
        <dbReference type="Proteomes" id="UP000199630"/>
    </source>
</evidence>
<dbReference type="AlphaFoldDB" id="A0A1I3KQB2"/>
<gene>
    <name evidence="1" type="ORF">SAMN04487991_0756</name>
</gene>
<dbReference type="Proteomes" id="UP000199630">
    <property type="component" value="Unassembled WGS sequence"/>
</dbReference>
<organism evidence="1 2">
    <name type="scientific">Celeribacter neptunius</name>
    <dbReference type="NCBI Taxonomy" id="588602"/>
    <lineage>
        <taxon>Bacteria</taxon>
        <taxon>Pseudomonadati</taxon>
        <taxon>Pseudomonadota</taxon>
        <taxon>Alphaproteobacteria</taxon>
        <taxon>Rhodobacterales</taxon>
        <taxon>Roseobacteraceae</taxon>
        <taxon>Celeribacter</taxon>
    </lineage>
</organism>
<dbReference type="EMBL" id="FORH01000001">
    <property type="protein sequence ID" value="SFI74305.1"/>
    <property type="molecule type" value="Genomic_DNA"/>
</dbReference>